<keyword evidence="2" id="KW-0503">Monooxygenase</keyword>
<gene>
    <name evidence="4" type="ORF">A7312_22810</name>
    <name evidence="2" type="ORF">JDW19_21025</name>
    <name evidence="3" type="ORF">QDS18_21175</name>
</gene>
<comment type="caution">
    <text evidence="2">The sequence shown here is derived from an EMBL/GenBank/DDBJ whole genome shotgun (WGS) entry which is preliminary data.</text>
</comment>
<evidence type="ECO:0000313" key="6">
    <source>
        <dbReference type="Proteomes" id="UP000650605"/>
    </source>
</evidence>
<dbReference type="Pfam" id="PF03992">
    <property type="entry name" value="ABM"/>
    <property type="match status" value="1"/>
</dbReference>
<protein>
    <submittedName>
        <fullName evidence="2 4">Monooxygenase</fullName>
    </submittedName>
    <submittedName>
        <fullName evidence="3">Quinol monooxygenase</fullName>
        <ecNumber evidence="3">1.-.-.-</ecNumber>
    </submittedName>
</protein>
<dbReference type="EMBL" id="JAEHFQ010000013">
    <property type="protein sequence ID" value="MBM0635597.1"/>
    <property type="molecule type" value="Genomic_DNA"/>
</dbReference>
<dbReference type="AlphaFoldDB" id="A0A074LCC6"/>
<evidence type="ECO:0000313" key="5">
    <source>
        <dbReference type="Proteomes" id="UP000094974"/>
    </source>
</evidence>
<dbReference type="Gene3D" id="3.30.70.100">
    <property type="match status" value="1"/>
</dbReference>
<dbReference type="RefSeq" id="WP_013308817.1">
    <property type="nucleotide sequence ID" value="NZ_CP011420.1"/>
</dbReference>
<dbReference type="EMBL" id="JARVWT010000010">
    <property type="protein sequence ID" value="MDH2333374.1"/>
    <property type="molecule type" value="Genomic_DNA"/>
</dbReference>
<dbReference type="InterPro" id="IPR011008">
    <property type="entry name" value="Dimeric_a/b-barrel"/>
</dbReference>
<evidence type="ECO:0000313" key="3">
    <source>
        <dbReference type="EMBL" id="MDH2333374.1"/>
    </source>
</evidence>
<dbReference type="Proteomes" id="UP001229409">
    <property type="component" value="Unassembled WGS sequence"/>
</dbReference>
<dbReference type="Proteomes" id="UP000094974">
    <property type="component" value="Unassembled WGS sequence"/>
</dbReference>
<dbReference type="PANTHER" id="PTHR33336:SF3">
    <property type="entry name" value="ABM DOMAIN-CONTAINING PROTEIN"/>
    <property type="match status" value="1"/>
</dbReference>
<reference evidence="4" key="2">
    <citation type="submission" date="2016-05" db="EMBL/GenBank/DDBJ databases">
        <authorList>
            <person name="Zheng J."/>
            <person name="Timme R."/>
            <person name="Allard M."/>
            <person name="Strain E."/>
            <person name="Luo Y."/>
            <person name="Brown E."/>
        </authorList>
    </citation>
    <scope>NUCLEOTIDE SEQUENCE</scope>
    <source>
        <strain evidence="4">CFSAN034343</strain>
    </source>
</reference>
<accession>A0A074LCC6</accession>
<sequence>MIIIHADMKVLPEKRETFLQQTQGLISASQAEEGNVRYTLMQDLNDPNAFTMVEEWKDAAAVDFHNNSAHFQAFVAAAKELLAAPLQVNAFQDATKL</sequence>
<keyword evidence="5" id="KW-1185">Reference proteome</keyword>
<dbReference type="eggNOG" id="COG1359">
    <property type="taxonomic scope" value="Bacteria"/>
</dbReference>
<proteinExistence type="predicted"/>
<feature type="domain" description="ABM" evidence="1">
    <location>
        <begin position="2"/>
        <end position="91"/>
    </location>
</feature>
<organism evidence="2 6">
    <name type="scientific">Paenibacillus polymyxa</name>
    <name type="common">Bacillus polymyxa</name>
    <dbReference type="NCBI Taxonomy" id="1406"/>
    <lineage>
        <taxon>Bacteria</taxon>
        <taxon>Bacillati</taxon>
        <taxon>Bacillota</taxon>
        <taxon>Bacilli</taxon>
        <taxon>Bacillales</taxon>
        <taxon>Paenibacillaceae</taxon>
        <taxon>Paenibacillus</taxon>
    </lineage>
</organism>
<dbReference type="EMBL" id="LYND01000055">
    <property type="protein sequence ID" value="ODA10696.1"/>
    <property type="molecule type" value="Genomic_DNA"/>
</dbReference>
<name>A0A074LCC6_PAEPO</name>
<evidence type="ECO:0000313" key="4">
    <source>
        <dbReference type="EMBL" id="ODA10696.1"/>
    </source>
</evidence>
<dbReference type="InterPro" id="IPR050744">
    <property type="entry name" value="AI-2_Isomerase_LsrG"/>
</dbReference>
<evidence type="ECO:0000259" key="1">
    <source>
        <dbReference type="PROSITE" id="PS51725"/>
    </source>
</evidence>
<dbReference type="GO" id="GO:0004497">
    <property type="term" value="F:monooxygenase activity"/>
    <property type="evidence" value="ECO:0007669"/>
    <property type="project" value="UniProtKB-KW"/>
</dbReference>
<dbReference type="PROSITE" id="PS51725">
    <property type="entry name" value="ABM"/>
    <property type="match status" value="1"/>
</dbReference>
<reference evidence="2" key="3">
    <citation type="submission" date="2020-12" db="EMBL/GenBank/DDBJ databases">
        <title>Paenibacillus polymyxa LMG 27872: a double-edged sword.</title>
        <authorList>
            <person name="Langendries S."/>
            <person name="Garcia Mendez S."/>
            <person name="Beirinckx S."/>
            <person name="Viaene T."/>
            <person name="Baeyen S."/>
            <person name="Goeminne G."/>
            <person name="Willems A."/>
            <person name="Debode J."/>
            <person name="Goormachtig S."/>
        </authorList>
    </citation>
    <scope>NUCLEOTIDE SEQUENCE</scope>
    <source>
        <strain evidence="2">LMG 27872</strain>
    </source>
</reference>
<dbReference type="Proteomes" id="UP000650605">
    <property type="component" value="Unassembled WGS sequence"/>
</dbReference>
<reference evidence="5" key="1">
    <citation type="submission" date="2016-05" db="EMBL/GenBank/DDBJ databases">
        <title>Whole genome shotgun sequencing of cultured foodborne pathogen.</title>
        <authorList>
            <person name="Zheng J."/>
            <person name="Timme R."/>
            <person name="Allard M."/>
            <person name="Strain E."/>
            <person name="Luo Y."/>
            <person name="Brown E."/>
        </authorList>
    </citation>
    <scope>NUCLEOTIDE SEQUENCE [LARGE SCALE GENOMIC DNA]</scope>
    <source>
        <strain evidence="5">CFSAN034343</strain>
    </source>
</reference>
<dbReference type="SUPFAM" id="SSF54909">
    <property type="entry name" value="Dimeric alpha+beta barrel"/>
    <property type="match status" value="1"/>
</dbReference>
<evidence type="ECO:0000313" key="2">
    <source>
        <dbReference type="EMBL" id="MBM0635597.1"/>
    </source>
</evidence>
<dbReference type="EC" id="1.-.-.-" evidence="3"/>
<dbReference type="PANTHER" id="PTHR33336">
    <property type="entry name" value="QUINOL MONOOXYGENASE YGIN-RELATED"/>
    <property type="match status" value="1"/>
</dbReference>
<keyword evidence="3" id="KW-0560">Oxidoreductase</keyword>
<reference evidence="3" key="4">
    <citation type="submission" date="2023-04" db="EMBL/GenBank/DDBJ databases">
        <title>Uncovering the Secrets of Slow-Growing Bacteria in Tropical Savanna Soil through Cultivation and Genomic Analysis.</title>
        <authorList>
            <person name="Goncalves O.S."/>
            <person name="Santana M.F."/>
        </authorList>
    </citation>
    <scope>NUCLEOTIDE SEQUENCE</scope>
    <source>
        <strain evidence="3">ANTI</strain>
    </source>
</reference>
<dbReference type="InterPro" id="IPR007138">
    <property type="entry name" value="ABM_dom"/>
</dbReference>